<dbReference type="eggNOG" id="COG1012">
    <property type="taxonomic scope" value="Bacteria"/>
</dbReference>
<dbReference type="Gene3D" id="3.40.309.10">
    <property type="entry name" value="Aldehyde Dehydrogenase, Chain A, domain 2"/>
    <property type="match status" value="1"/>
</dbReference>
<evidence type="ECO:0000256" key="1">
    <source>
        <dbReference type="ARBA" id="ARBA00009986"/>
    </source>
</evidence>
<proteinExistence type="inferred from homology"/>
<dbReference type="RefSeq" id="WP_035962633.1">
    <property type="nucleotide sequence ID" value="NZ_BMEG01000007.1"/>
</dbReference>
<dbReference type="STRING" id="1071679.BG57_27910"/>
<keyword evidence="9" id="KW-1185">Reference proteome</keyword>
<dbReference type="EMBL" id="JFHE01000006">
    <property type="protein sequence ID" value="KDR35661.1"/>
    <property type="molecule type" value="Genomic_DNA"/>
</dbReference>
<comment type="similarity">
    <text evidence="1">Belongs to the aldehyde dehydrogenase family.</text>
</comment>
<evidence type="ECO:0000256" key="3">
    <source>
        <dbReference type="ARBA" id="ARBA00024226"/>
    </source>
</evidence>
<dbReference type="FunFam" id="3.40.605.10:FF:000007">
    <property type="entry name" value="NAD/NADP-dependent betaine aldehyde dehydrogenase"/>
    <property type="match status" value="1"/>
</dbReference>
<keyword evidence="2" id="KW-0560">Oxidoreductase</keyword>
<dbReference type="InterPro" id="IPR016163">
    <property type="entry name" value="Ald_DH_C"/>
</dbReference>
<gene>
    <name evidence="7" type="ORF">BG57_27910</name>
    <name evidence="6" type="ORF">GCM10010985_41920</name>
</gene>
<dbReference type="AlphaFoldDB" id="A0A069PED3"/>
<name>A0A069PED3_9BURK</name>
<dbReference type="EC" id="1.2.1.3" evidence="3"/>
<evidence type="ECO:0000313" key="9">
    <source>
        <dbReference type="Proteomes" id="UP000597138"/>
    </source>
</evidence>
<sequence length="475" mass="51117">MRHLQQFYIDGEWVDPIGDRRLAVIDPSTQEPIGEVALGDARDADRAVAAARRAFASFAASRIEERVALLHRLLDAYLARYDEMADVIMREIGAPKKLAHAWQAGLGKRHIEETLRTVERFQWQRMKGSTLINHEPVGVAALITPWNWPINQIVCKVAPALAAGCTVVLKPSEVSPMNAVLFAEMVDAVGVPRGVFNLVNGDGPTVGAALSAHPDVDMVSFTGSTRAGVEIAKLAAPTVKRVHQELGGKSANILLDDADFDAAVTAGVNACFSNSGQSCNAPTRMLVPASRHDEAVDIAVRAARQHRVGPADAPGTTMGPVVSDVQFERVQRMIEIGMSEGAALVAGGPGRPEGLARGYYVKPTVFANVNPSMTIAREEIFGPVLAIMPYRDEEEAVAIANDTPYGLAAYVQSKDQERARRVAMRMRAGSVYVNHPAWDPGSPFGGYKQSGNGREYGEWGLEAFLEVKGIVGYGA</sequence>
<dbReference type="EMBL" id="BMEG01000007">
    <property type="protein sequence ID" value="GGD83055.1"/>
    <property type="molecule type" value="Genomic_DNA"/>
</dbReference>
<dbReference type="Proteomes" id="UP000597138">
    <property type="component" value="Unassembled WGS sequence"/>
</dbReference>
<dbReference type="InterPro" id="IPR016160">
    <property type="entry name" value="Ald_DH_CS_CYS"/>
</dbReference>
<dbReference type="SUPFAM" id="SSF53720">
    <property type="entry name" value="ALDH-like"/>
    <property type="match status" value="1"/>
</dbReference>
<evidence type="ECO:0000313" key="7">
    <source>
        <dbReference type="EMBL" id="KDR35661.1"/>
    </source>
</evidence>
<dbReference type="InterPro" id="IPR015590">
    <property type="entry name" value="Aldehyde_DH_dom"/>
</dbReference>
<feature type="domain" description="Aldehyde dehydrogenase" evidence="5">
    <location>
        <begin position="13"/>
        <end position="468"/>
    </location>
</feature>
<comment type="catalytic activity">
    <reaction evidence="4">
        <text>an aldehyde + NAD(+) + H2O = a carboxylate + NADH + 2 H(+)</text>
        <dbReference type="Rhea" id="RHEA:16185"/>
        <dbReference type="ChEBI" id="CHEBI:15377"/>
        <dbReference type="ChEBI" id="CHEBI:15378"/>
        <dbReference type="ChEBI" id="CHEBI:17478"/>
        <dbReference type="ChEBI" id="CHEBI:29067"/>
        <dbReference type="ChEBI" id="CHEBI:57540"/>
        <dbReference type="ChEBI" id="CHEBI:57945"/>
        <dbReference type="EC" id="1.2.1.3"/>
    </reaction>
</comment>
<evidence type="ECO:0000313" key="8">
    <source>
        <dbReference type="Proteomes" id="UP000027439"/>
    </source>
</evidence>
<dbReference type="Proteomes" id="UP000027439">
    <property type="component" value="Unassembled WGS sequence"/>
</dbReference>
<dbReference type="Gene3D" id="3.40.605.10">
    <property type="entry name" value="Aldehyde Dehydrogenase, Chain A, domain 1"/>
    <property type="match status" value="1"/>
</dbReference>
<reference evidence="6" key="1">
    <citation type="journal article" date="2014" name="Int. J. Syst. Evol. Microbiol.">
        <title>Complete genome of a new Firmicutes species belonging to the dominant human colonic microbiota ('Ruminococcus bicirculans') reveals two chromosomes and a selective capacity to utilize plant glucans.</title>
        <authorList>
            <consortium name="NISC Comparative Sequencing Program"/>
            <person name="Wegmann U."/>
            <person name="Louis P."/>
            <person name="Goesmann A."/>
            <person name="Henrissat B."/>
            <person name="Duncan S.H."/>
            <person name="Flint H.J."/>
        </authorList>
    </citation>
    <scope>NUCLEOTIDE SEQUENCE</scope>
    <source>
        <strain evidence="6">CGMCC 1.11013</strain>
    </source>
</reference>
<evidence type="ECO:0000256" key="4">
    <source>
        <dbReference type="ARBA" id="ARBA00049194"/>
    </source>
</evidence>
<reference evidence="9" key="3">
    <citation type="journal article" date="2019" name="Int. J. Syst. Evol. Microbiol.">
        <title>The Global Catalogue of Microorganisms (GCM) 10K type strain sequencing project: providing services to taxonomists for standard genome sequencing and annotation.</title>
        <authorList>
            <consortium name="The Broad Institute Genomics Platform"/>
            <consortium name="The Broad Institute Genome Sequencing Center for Infectious Disease"/>
            <person name="Wu L."/>
            <person name="Ma J."/>
        </authorList>
    </citation>
    <scope>NUCLEOTIDE SEQUENCE [LARGE SCALE GENOMIC DNA]</scope>
    <source>
        <strain evidence="9">CGMCC 1.11013</strain>
    </source>
</reference>
<evidence type="ECO:0000256" key="2">
    <source>
        <dbReference type="ARBA" id="ARBA00023002"/>
    </source>
</evidence>
<reference evidence="6" key="4">
    <citation type="submission" date="2024-05" db="EMBL/GenBank/DDBJ databases">
        <authorList>
            <person name="Sun Q."/>
            <person name="Zhou Y."/>
        </authorList>
    </citation>
    <scope>NUCLEOTIDE SEQUENCE</scope>
    <source>
        <strain evidence="6">CGMCC 1.11013</strain>
    </source>
</reference>
<dbReference type="FunFam" id="3.40.309.10:FF:000012">
    <property type="entry name" value="Betaine aldehyde dehydrogenase"/>
    <property type="match status" value="1"/>
</dbReference>
<comment type="caution">
    <text evidence="7">The sequence shown here is derived from an EMBL/GenBank/DDBJ whole genome shotgun (WGS) entry which is preliminary data.</text>
</comment>
<dbReference type="GO" id="GO:0004029">
    <property type="term" value="F:aldehyde dehydrogenase (NAD+) activity"/>
    <property type="evidence" value="ECO:0007669"/>
    <property type="project" value="UniProtKB-EC"/>
</dbReference>
<dbReference type="InterPro" id="IPR016162">
    <property type="entry name" value="Ald_DH_N"/>
</dbReference>
<dbReference type="CDD" id="cd07138">
    <property type="entry name" value="ALDH_CddD_SSP0762"/>
    <property type="match status" value="1"/>
</dbReference>
<accession>A0A069PED3</accession>
<dbReference type="Pfam" id="PF00171">
    <property type="entry name" value="Aldedh"/>
    <property type="match status" value="1"/>
</dbReference>
<dbReference type="OrthoDB" id="6187633at2"/>
<organism evidence="7 8">
    <name type="scientific">Caballeronia grimmiae</name>
    <dbReference type="NCBI Taxonomy" id="1071679"/>
    <lineage>
        <taxon>Bacteria</taxon>
        <taxon>Pseudomonadati</taxon>
        <taxon>Pseudomonadota</taxon>
        <taxon>Betaproteobacteria</taxon>
        <taxon>Burkholderiales</taxon>
        <taxon>Burkholderiaceae</taxon>
        <taxon>Caballeronia</taxon>
    </lineage>
</organism>
<dbReference type="PANTHER" id="PTHR42804:SF1">
    <property type="entry name" value="ALDEHYDE DEHYDROGENASE-RELATED"/>
    <property type="match status" value="1"/>
</dbReference>
<evidence type="ECO:0000259" key="5">
    <source>
        <dbReference type="Pfam" id="PF00171"/>
    </source>
</evidence>
<evidence type="ECO:0000313" key="6">
    <source>
        <dbReference type="EMBL" id="GGD83055.1"/>
    </source>
</evidence>
<protein>
    <recommendedName>
        <fullName evidence="3">aldehyde dehydrogenase (NAD(+))</fullName>
        <ecNumber evidence="3">1.2.1.3</ecNumber>
    </recommendedName>
</protein>
<dbReference type="PROSITE" id="PS00070">
    <property type="entry name" value="ALDEHYDE_DEHYDR_CYS"/>
    <property type="match status" value="1"/>
</dbReference>
<dbReference type="PANTHER" id="PTHR42804">
    <property type="entry name" value="ALDEHYDE DEHYDROGENASE"/>
    <property type="match status" value="1"/>
</dbReference>
<reference evidence="7 8" key="2">
    <citation type="submission" date="2014-03" db="EMBL/GenBank/DDBJ databases">
        <title>Draft Genome Sequences of Four Burkholderia Strains.</title>
        <authorList>
            <person name="Liu X.Y."/>
            <person name="Li C.X."/>
            <person name="Xu J.H."/>
        </authorList>
    </citation>
    <scope>NUCLEOTIDE SEQUENCE [LARGE SCALE GENOMIC DNA]</scope>
    <source>
        <strain evidence="7 8">R27</strain>
    </source>
</reference>
<dbReference type="InterPro" id="IPR016161">
    <property type="entry name" value="Ald_DH/histidinol_DH"/>
</dbReference>